<dbReference type="Proteomes" id="UP001218188">
    <property type="component" value="Unassembled WGS sequence"/>
</dbReference>
<reference evidence="1" key="1">
    <citation type="submission" date="2023-03" db="EMBL/GenBank/DDBJ databases">
        <title>Massive genome expansion in bonnet fungi (Mycena s.s.) driven by repeated elements and novel gene families across ecological guilds.</title>
        <authorList>
            <consortium name="Lawrence Berkeley National Laboratory"/>
            <person name="Harder C.B."/>
            <person name="Miyauchi S."/>
            <person name="Viragh M."/>
            <person name="Kuo A."/>
            <person name="Thoen E."/>
            <person name="Andreopoulos B."/>
            <person name="Lu D."/>
            <person name="Skrede I."/>
            <person name="Drula E."/>
            <person name="Henrissat B."/>
            <person name="Morin E."/>
            <person name="Kohler A."/>
            <person name="Barry K."/>
            <person name="LaButti K."/>
            <person name="Morin E."/>
            <person name="Salamov A."/>
            <person name="Lipzen A."/>
            <person name="Mereny Z."/>
            <person name="Hegedus B."/>
            <person name="Baldrian P."/>
            <person name="Stursova M."/>
            <person name="Weitz H."/>
            <person name="Taylor A."/>
            <person name="Grigoriev I.V."/>
            <person name="Nagy L.G."/>
            <person name="Martin F."/>
            <person name="Kauserud H."/>
        </authorList>
    </citation>
    <scope>NUCLEOTIDE SEQUENCE</scope>
    <source>
        <strain evidence="1">CBHHK200</strain>
    </source>
</reference>
<keyword evidence="2" id="KW-1185">Reference proteome</keyword>
<dbReference type="AlphaFoldDB" id="A0AAD6X2C4"/>
<gene>
    <name evidence="1" type="ORF">C8F04DRAFT_1261220</name>
</gene>
<proteinExistence type="predicted"/>
<evidence type="ECO:0000313" key="2">
    <source>
        <dbReference type="Proteomes" id="UP001218188"/>
    </source>
</evidence>
<sequence length="115" mass="13631">MKMTSAAPSGKREIVADRKHDPFRAHELIKTFCDWDSVAVRTEAVYEAVFKSPQMELWERMKRTMQLEVLSAFRRVNEQLRNSDARQMPRFREEVAQRQEFDAFANWVQGGPRLR</sequence>
<name>A0AAD6X2C4_9AGAR</name>
<organism evidence="1 2">
    <name type="scientific">Mycena alexandri</name>
    <dbReference type="NCBI Taxonomy" id="1745969"/>
    <lineage>
        <taxon>Eukaryota</taxon>
        <taxon>Fungi</taxon>
        <taxon>Dikarya</taxon>
        <taxon>Basidiomycota</taxon>
        <taxon>Agaricomycotina</taxon>
        <taxon>Agaricomycetes</taxon>
        <taxon>Agaricomycetidae</taxon>
        <taxon>Agaricales</taxon>
        <taxon>Marasmiineae</taxon>
        <taxon>Mycenaceae</taxon>
        <taxon>Mycena</taxon>
    </lineage>
</organism>
<evidence type="ECO:0000313" key="1">
    <source>
        <dbReference type="EMBL" id="KAJ7033125.1"/>
    </source>
</evidence>
<dbReference type="EMBL" id="JARJCM010000067">
    <property type="protein sequence ID" value="KAJ7033125.1"/>
    <property type="molecule type" value="Genomic_DNA"/>
</dbReference>
<comment type="caution">
    <text evidence="1">The sequence shown here is derived from an EMBL/GenBank/DDBJ whole genome shotgun (WGS) entry which is preliminary data.</text>
</comment>
<accession>A0AAD6X2C4</accession>
<protein>
    <submittedName>
        <fullName evidence="1">Uncharacterized protein</fullName>
    </submittedName>
</protein>